<dbReference type="Gene3D" id="3.90.76.10">
    <property type="entry name" value="Dipeptide-binding Protein, Domain 1"/>
    <property type="match status" value="1"/>
</dbReference>
<comment type="caution">
    <text evidence="5">The sequence shown here is derived from an EMBL/GenBank/DDBJ whole genome shotgun (WGS) entry which is preliminary data.</text>
</comment>
<accession>A0ABU0JIL0</accession>
<dbReference type="InterPro" id="IPR039424">
    <property type="entry name" value="SBP_5"/>
</dbReference>
<proteinExistence type="inferred from homology"/>
<feature type="domain" description="Solute-binding protein family 5" evidence="4">
    <location>
        <begin position="102"/>
        <end position="466"/>
    </location>
</feature>
<dbReference type="Pfam" id="PF00496">
    <property type="entry name" value="SBP_bac_5"/>
    <property type="match status" value="1"/>
</dbReference>
<dbReference type="PROSITE" id="PS01040">
    <property type="entry name" value="SBP_BACTERIAL_5"/>
    <property type="match status" value="1"/>
</dbReference>
<dbReference type="InterPro" id="IPR023765">
    <property type="entry name" value="SBP_5_CS"/>
</dbReference>
<dbReference type="PANTHER" id="PTHR30290">
    <property type="entry name" value="PERIPLASMIC BINDING COMPONENT OF ABC TRANSPORTER"/>
    <property type="match status" value="1"/>
</dbReference>
<reference evidence="5 6" key="1">
    <citation type="submission" date="2023-07" db="EMBL/GenBank/DDBJ databases">
        <title>Genomic Encyclopedia of Type Strains, Phase IV (KMG-IV): sequencing the most valuable type-strain genomes for metagenomic binning, comparative biology and taxonomic classification.</title>
        <authorList>
            <person name="Goeker M."/>
        </authorList>
    </citation>
    <scope>NUCLEOTIDE SEQUENCE [LARGE SCALE GENOMIC DNA]</scope>
    <source>
        <strain evidence="5 6">DSM 19619</strain>
    </source>
</reference>
<dbReference type="InterPro" id="IPR030678">
    <property type="entry name" value="Peptide/Ni-bd"/>
</dbReference>
<organism evidence="5 6">
    <name type="scientific">Labrys wisconsinensis</name>
    <dbReference type="NCBI Taxonomy" id="425677"/>
    <lineage>
        <taxon>Bacteria</taxon>
        <taxon>Pseudomonadati</taxon>
        <taxon>Pseudomonadota</taxon>
        <taxon>Alphaproteobacteria</taxon>
        <taxon>Hyphomicrobiales</taxon>
        <taxon>Xanthobacteraceae</taxon>
        <taxon>Labrys</taxon>
    </lineage>
</organism>
<keyword evidence="3" id="KW-0732">Signal</keyword>
<dbReference type="PIRSF" id="PIRSF002741">
    <property type="entry name" value="MppA"/>
    <property type="match status" value="1"/>
</dbReference>
<dbReference type="PANTHER" id="PTHR30290:SF38">
    <property type="entry name" value="D,D-DIPEPTIDE-BINDING PERIPLASMIC PROTEIN DDPA-RELATED"/>
    <property type="match status" value="1"/>
</dbReference>
<evidence type="ECO:0000256" key="1">
    <source>
        <dbReference type="ARBA" id="ARBA00004418"/>
    </source>
</evidence>
<evidence type="ECO:0000259" key="4">
    <source>
        <dbReference type="Pfam" id="PF00496"/>
    </source>
</evidence>
<dbReference type="Gene3D" id="3.40.190.10">
    <property type="entry name" value="Periplasmic binding protein-like II"/>
    <property type="match status" value="1"/>
</dbReference>
<dbReference type="RefSeq" id="WP_307281758.1">
    <property type="nucleotide sequence ID" value="NZ_JAUSVX010000016.1"/>
</dbReference>
<evidence type="ECO:0000313" key="5">
    <source>
        <dbReference type="EMBL" id="MDQ0473460.1"/>
    </source>
</evidence>
<dbReference type="Proteomes" id="UP001242480">
    <property type="component" value="Unassembled WGS sequence"/>
</dbReference>
<comment type="similarity">
    <text evidence="2">Belongs to the bacterial solute-binding protein 5 family.</text>
</comment>
<dbReference type="SUPFAM" id="SSF53850">
    <property type="entry name" value="Periplasmic binding protein-like II"/>
    <property type="match status" value="1"/>
</dbReference>
<comment type="subcellular location">
    <subcellularLocation>
        <location evidence="1">Periplasm</location>
    </subcellularLocation>
</comment>
<keyword evidence="6" id="KW-1185">Reference proteome</keyword>
<evidence type="ECO:0000313" key="6">
    <source>
        <dbReference type="Proteomes" id="UP001242480"/>
    </source>
</evidence>
<protein>
    <submittedName>
        <fullName evidence="5">Peptide/nickel transport system substrate-binding protein</fullName>
    </submittedName>
</protein>
<sequence length="555" mass="61623">MPETDGNTTIMLTRRHALRLMGAGGAATLILPGALGAGEALAANASPTGQLTIGFNQEPTVFNPHKLHIEVDEGVQFALFDTLFFADGQGLFQPSLVSEVPTVANGGISADGLAWRIKLRDDVKWHDGKPFTAEDVKFTIELLVNPKFNSWRRTGHELVRDLEVVSPTELTWRMEKPFAAYPSILAATFIVAAHSFDGVSDLNNAPIDSKPVGTGPFKFISRTSGDNIVLEANTGYFAEGPHIQRLVFKYIPDATVMYAQFKAGDIDLHSLNYISPENYEEAKGLAGKTAAIYPSSTIECIAFNTAVPPLDELAVRQAIYYSYDKTSIIQSLYYGVPTATDSYMPQQSFYYNPDLPKHEFSPDKAKQVMEEAGWKVGSDGIRVKDGKRLSFTNSTTSGNHVREQMQQFFQQTLAEVGIEMKIENMPAAVLFADFWMKSQFHSVLHGQDYLTGSDPDTSDFFLSSNSAAKGGGGLNFWQYANPDVDKLLAKGNALFVPDERKPIYFKIQEIVRHDLPFMPLFQRARIVGYKTGLTGYKDNVNNRIDTWNINTWTFR</sequence>
<dbReference type="PROSITE" id="PS51318">
    <property type="entry name" value="TAT"/>
    <property type="match status" value="1"/>
</dbReference>
<gene>
    <name evidence="5" type="ORF">QO011_006496</name>
</gene>
<dbReference type="Gene3D" id="3.10.105.10">
    <property type="entry name" value="Dipeptide-binding Protein, Domain 3"/>
    <property type="match status" value="1"/>
</dbReference>
<evidence type="ECO:0000256" key="3">
    <source>
        <dbReference type="ARBA" id="ARBA00022729"/>
    </source>
</evidence>
<dbReference type="EMBL" id="JAUSVX010000016">
    <property type="protein sequence ID" value="MDQ0473460.1"/>
    <property type="molecule type" value="Genomic_DNA"/>
</dbReference>
<name>A0ABU0JIL0_9HYPH</name>
<dbReference type="InterPro" id="IPR000914">
    <property type="entry name" value="SBP_5_dom"/>
</dbReference>
<dbReference type="CDD" id="cd08513">
    <property type="entry name" value="PBP2_thermophilic_Hb8_like"/>
    <property type="match status" value="1"/>
</dbReference>
<dbReference type="InterPro" id="IPR006311">
    <property type="entry name" value="TAT_signal"/>
</dbReference>
<evidence type="ECO:0000256" key="2">
    <source>
        <dbReference type="ARBA" id="ARBA00005695"/>
    </source>
</evidence>